<sequence length="200" mass="22591">MSCTALLTWKETASAVHNLLSTGPPGRRLYEALVPFTCKSAFHMQVKMSRCISTRGGHSHHMHRFSAGYSFSSRTAGDCCRILVYRAKLNDMEYPLLFMKKKRPTLGQSLEAKKMSLQKQWKIMRMRVVQGMKEQASKCDSSSIKSLRDSACSSSSSSKQTRRFSGSVDSSAYKTAKNDKYKQAEESLRTVMFLSFWGPN</sequence>
<dbReference type="EMBL" id="VDCV01000011">
    <property type="protein sequence ID" value="KAB5533933.1"/>
    <property type="molecule type" value="Genomic_DNA"/>
</dbReference>
<evidence type="ECO:0000256" key="1">
    <source>
        <dbReference type="SAM" id="MobiDB-lite"/>
    </source>
</evidence>
<organism evidence="2 3">
    <name type="scientific">Salix brachista</name>
    <dbReference type="NCBI Taxonomy" id="2182728"/>
    <lineage>
        <taxon>Eukaryota</taxon>
        <taxon>Viridiplantae</taxon>
        <taxon>Streptophyta</taxon>
        <taxon>Embryophyta</taxon>
        <taxon>Tracheophyta</taxon>
        <taxon>Spermatophyta</taxon>
        <taxon>Magnoliopsida</taxon>
        <taxon>eudicotyledons</taxon>
        <taxon>Gunneridae</taxon>
        <taxon>Pentapetalae</taxon>
        <taxon>rosids</taxon>
        <taxon>fabids</taxon>
        <taxon>Malpighiales</taxon>
        <taxon>Salicaceae</taxon>
        <taxon>Saliceae</taxon>
        <taxon>Salix</taxon>
    </lineage>
</organism>
<evidence type="ECO:0000313" key="2">
    <source>
        <dbReference type="EMBL" id="KAB5533933.1"/>
    </source>
</evidence>
<dbReference type="InterPro" id="IPR022251">
    <property type="entry name" value="DUF3774_wound-induced"/>
</dbReference>
<dbReference type="Pfam" id="PF12609">
    <property type="entry name" value="DUF3774"/>
    <property type="match status" value="1"/>
</dbReference>
<proteinExistence type="predicted"/>
<keyword evidence="3" id="KW-1185">Reference proteome</keyword>
<comment type="caution">
    <text evidence="2">The sequence shown here is derived from an EMBL/GenBank/DDBJ whole genome shotgun (WGS) entry which is preliminary data.</text>
</comment>
<reference evidence="3" key="1">
    <citation type="journal article" date="2019" name="Gigascience">
        <title>De novo genome assembly of the endangered Acer yangbiense, a plant species with extremely small populations endemic to Yunnan Province, China.</title>
        <authorList>
            <person name="Yang J."/>
            <person name="Wariss H.M."/>
            <person name="Tao L."/>
            <person name="Zhang R."/>
            <person name="Yun Q."/>
            <person name="Hollingsworth P."/>
            <person name="Dao Z."/>
            <person name="Luo G."/>
            <person name="Guo H."/>
            <person name="Ma Y."/>
            <person name="Sun W."/>
        </authorList>
    </citation>
    <scope>NUCLEOTIDE SEQUENCE [LARGE SCALE GENOMIC DNA]</scope>
    <source>
        <strain evidence="3">cv. br00</strain>
    </source>
</reference>
<evidence type="ECO:0000313" key="3">
    <source>
        <dbReference type="Proteomes" id="UP000326939"/>
    </source>
</evidence>
<accession>A0A5N5KU21</accession>
<protein>
    <submittedName>
        <fullName evidence="2">Uncharacterized protein</fullName>
    </submittedName>
</protein>
<dbReference type="Proteomes" id="UP000326939">
    <property type="component" value="Chromosome 11"/>
</dbReference>
<dbReference type="PANTHER" id="PTHR33090">
    <property type="entry name" value="DUF3774 DOMAIN PROTEIN-RELATED"/>
    <property type="match status" value="1"/>
</dbReference>
<gene>
    <name evidence="2" type="ORF">DKX38_017019</name>
</gene>
<feature type="region of interest" description="Disordered" evidence="1">
    <location>
        <begin position="147"/>
        <end position="181"/>
    </location>
</feature>
<feature type="compositionally biased region" description="Low complexity" evidence="1">
    <location>
        <begin position="149"/>
        <end position="167"/>
    </location>
</feature>
<dbReference type="AlphaFoldDB" id="A0A5N5KU21"/>
<name>A0A5N5KU21_9ROSI</name>